<dbReference type="InterPro" id="IPR002730">
    <property type="entry name" value="Rpp29/RNP1"/>
</dbReference>
<keyword evidence="5" id="KW-1185">Reference proteome</keyword>
<sequence length="273" mass="31830">MDRFQPFITQNLLTKSFNDPTKVLNENRLQETLLLLPTDGGMSSRLKQRNRKLNLANLEQESGIRHPNYRKINKNSKLALKEFINTSRKAITQAKKIAHENSLSTREELESFLHKNNRDVFDKLPNYQTFLPMYSDLWVNYMREILNIPDNLSCSKNLNINGTNSLLKLSMADFNGSKLMVSKSRNQNMRGLEGIVLWDSQKTFIMITKGSLTDEIKIIPKKGSVFNFQIPINDDDALEYTILGDRFKYRSSDRAGRKFKSRRCDDMLYYIER</sequence>
<gene>
    <name evidence="4" type="ORF">LAFE_0F08878G</name>
</gene>
<dbReference type="PANTHER" id="PTHR13348:SF0">
    <property type="entry name" value="RIBONUCLEASE P PROTEIN SUBUNIT P29"/>
    <property type="match status" value="1"/>
</dbReference>
<dbReference type="InterPro" id="IPR036980">
    <property type="entry name" value="RNase_P/MRP_Rpp29_sf"/>
</dbReference>
<reference evidence="5" key="1">
    <citation type="submission" date="2016-03" db="EMBL/GenBank/DDBJ databases">
        <authorList>
            <person name="Devillers H."/>
        </authorList>
    </citation>
    <scope>NUCLEOTIDE SEQUENCE [LARGE SCALE GENOMIC DNA]</scope>
</reference>
<dbReference type="SMART" id="SM00538">
    <property type="entry name" value="POP4"/>
    <property type="match status" value="1"/>
</dbReference>
<evidence type="ECO:0000256" key="1">
    <source>
        <dbReference type="ARBA" id="ARBA00004123"/>
    </source>
</evidence>
<dbReference type="InterPro" id="IPR016848">
    <property type="entry name" value="RNase_P/MRP_Rpp29-subunit"/>
</dbReference>
<dbReference type="GO" id="GO:0005634">
    <property type="term" value="C:nucleus"/>
    <property type="evidence" value="ECO:0007669"/>
    <property type="project" value="UniProtKB-SubCell"/>
</dbReference>
<dbReference type="Pfam" id="PF01868">
    <property type="entry name" value="RNase_P-MRP_p29"/>
    <property type="match status" value="1"/>
</dbReference>
<dbReference type="Gene3D" id="2.30.30.210">
    <property type="entry name" value="Ribonuclease P/MRP, subunit p29"/>
    <property type="match status" value="1"/>
</dbReference>
<proteinExistence type="inferred from homology"/>
<dbReference type="PANTHER" id="PTHR13348">
    <property type="entry name" value="RIBONUCLEASE P SUBUNIT P29"/>
    <property type="match status" value="1"/>
</dbReference>
<evidence type="ECO:0000256" key="3">
    <source>
        <dbReference type="PIRNR" id="PIRNR027081"/>
    </source>
</evidence>
<dbReference type="PIRSF" id="PIRSF027081">
    <property type="entry name" value="RNase_P/MRP_p29_subunit"/>
    <property type="match status" value="1"/>
</dbReference>
<dbReference type="AlphaFoldDB" id="A0A1G4MFA6"/>
<dbReference type="GO" id="GO:0000172">
    <property type="term" value="C:ribonuclease MRP complex"/>
    <property type="evidence" value="ECO:0007669"/>
    <property type="project" value="InterPro"/>
</dbReference>
<comment type="subcellular location">
    <subcellularLocation>
        <location evidence="1">Nucleus</location>
    </subcellularLocation>
</comment>
<protein>
    <recommendedName>
        <fullName evidence="3">Ribonuclease P protein subunit</fullName>
    </recommendedName>
</protein>
<evidence type="ECO:0000313" key="4">
    <source>
        <dbReference type="EMBL" id="SCW02549.1"/>
    </source>
</evidence>
<dbReference type="STRING" id="4955.A0A1G4MFA6"/>
<keyword evidence="3" id="KW-0539">Nucleus</keyword>
<comment type="similarity">
    <text evidence="2">Belongs to the eukaryotic/archaeal RNase P protein component 1 family.</text>
</comment>
<dbReference type="GO" id="GO:0033204">
    <property type="term" value="F:ribonuclease P RNA binding"/>
    <property type="evidence" value="ECO:0007669"/>
    <property type="project" value="InterPro"/>
</dbReference>
<dbReference type="OMA" id="NMIGIEG"/>
<accession>A0A1G4MFA6</accession>
<dbReference type="GO" id="GO:0006364">
    <property type="term" value="P:rRNA processing"/>
    <property type="evidence" value="ECO:0007669"/>
    <property type="project" value="TreeGrafter"/>
</dbReference>
<dbReference type="SUPFAM" id="SSF101744">
    <property type="entry name" value="Rof/RNase P subunit-like"/>
    <property type="match status" value="1"/>
</dbReference>
<evidence type="ECO:0000256" key="2">
    <source>
        <dbReference type="ARBA" id="ARBA00006181"/>
    </source>
</evidence>
<organism evidence="4 5">
    <name type="scientific">Lachancea fermentati</name>
    <name type="common">Zygosaccharomyces fermentati</name>
    <dbReference type="NCBI Taxonomy" id="4955"/>
    <lineage>
        <taxon>Eukaryota</taxon>
        <taxon>Fungi</taxon>
        <taxon>Dikarya</taxon>
        <taxon>Ascomycota</taxon>
        <taxon>Saccharomycotina</taxon>
        <taxon>Saccharomycetes</taxon>
        <taxon>Saccharomycetales</taxon>
        <taxon>Saccharomycetaceae</taxon>
        <taxon>Lachancea</taxon>
    </lineage>
</organism>
<keyword evidence="3" id="KW-0819">tRNA processing</keyword>
<dbReference type="EMBL" id="LT598490">
    <property type="protein sequence ID" value="SCW02549.1"/>
    <property type="molecule type" value="Genomic_DNA"/>
</dbReference>
<dbReference type="Proteomes" id="UP000190831">
    <property type="component" value="Chromosome F"/>
</dbReference>
<dbReference type="GO" id="GO:0030677">
    <property type="term" value="C:ribonuclease P complex"/>
    <property type="evidence" value="ECO:0007669"/>
    <property type="project" value="InterPro"/>
</dbReference>
<name>A0A1G4MFA6_LACFM</name>
<dbReference type="OrthoDB" id="124041at2759"/>
<dbReference type="InterPro" id="IPR023534">
    <property type="entry name" value="Rof/RNase_P-like"/>
</dbReference>
<dbReference type="GO" id="GO:0001682">
    <property type="term" value="P:tRNA 5'-leader removal"/>
    <property type="evidence" value="ECO:0007669"/>
    <property type="project" value="InterPro"/>
</dbReference>
<evidence type="ECO:0000313" key="5">
    <source>
        <dbReference type="Proteomes" id="UP000190831"/>
    </source>
</evidence>